<organism evidence="1">
    <name type="scientific">Virus NIOZ-UU157</name>
    <dbReference type="NCBI Taxonomy" id="2763269"/>
    <lineage>
        <taxon>Viruses</taxon>
    </lineage>
</organism>
<proteinExistence type="predicted"/>
<evidence type="ECO:0000313" key="1">
    <source>
        <dbReference type="EMBL" id="QPI16477.1"/>
    </source>
</evidence>
<gene>
    <name evidence="1" type="ORF">NIOZUU157_00376</name>
</gene>
<dbReference type="EMBL" id="MW030563">
    <property type="protein sequence ID" value="QPI16477.1"/>
    <property type="molecule type" value="Genomic_DNA"/>
</dbReference>
<name>A0A7S9SSM0_9VIRU</name>
<protein>
    <submittedName>
        <fullName evidence="1">Major capsid protein</fullName>
    </submittedName>
</protein>
<dbReference type="InterPro" id="IPR035198">
    <property type="entry name" value="SU10_MCP"/>
</dbReference>
<accession>A0A7S9SSM0</accession>
<dbReference type="Pfam" id="PF17236">
    <property type="entry name" value="SU10_MCP"/>
    <property type="match status" value="1"/>
</dbReference>
<sequence>MATNFTSTTQGGQREDLANWISNISRDMTPFVSSIGKGKASATLHEWSTDTLEAASVQAAAEGASFVESASPVVARVTNRTQILTKGIRVSGTLEAVDKVGRKSEFKYQTEKRGKEMARDLEVIMLSGQVSSVHGSSATGNIQALARKMGAYQSYSTVNIVAGTAAAATGTGAVTGAGDGSNIAVAQTAHTNANVTLADINEVLRLVNGVTSVAPNKLMMSTTNKVRFSDLMTGTTNVRRNIDEKGKLRQSVDLYESDFGDVELVHNYLMGNTEIFVYDPSTMSINTLRPLHFRDISEDGDSLRSFMVQELTFEAKTPTGNAVILDVTA</sequence>
<reference evidence="1" key="1">
    <citation type="submission" date="2020-08" db="EMBL/GenBank/DDBJ databases">
        <title>Bridging the membrane lipid divide: bacteria of the FCB group superphylum have the potential to synthesize archaeal ether lipids.</title>
        <authorList>
            <person name="Villanueva L."/>
            <person name="von Meijenfeldt F.A.B."/>
            <person name="Westbye A.B."/>
            <person name="Yadav S."/>
            <person name="Hopmans E.C."/>
            <person name="Dutilh B.E."/>
            <person name="Sinninghe Damste J.S."/>
        </authorList>
    </citation>
    <scope>NUCLEOTIDE SEQUENCE</scope>
    <source>
        <strain evidence="1">NIOZ-UU157</strain>
    </source>
</reference>